<dbReference type="SUPFAM" id="SSF111369">
    <property type="entry name" value="HlyD-like secretion proteins"/>
    <property type="match status" value="1"/>
</dbReference>
<protein>
    <submittedName>
        <fullName evidence="3">HlyD family secretion protein</fullName>
    </submittedName>
</protein>
<dbReference type="EMBL" id="FPAW01000073">
    <property type="protein sequence ID" value="SFU21865.1"/>
    <property type="molecule type" value="Genomic_DNA"/>
</dbReference>
<dbReference type="AlphaFoldDB" id="A0A1I7EDD1"/>
<evidence type="ECO:0000259" key="2">
    <source>
        <dbReference type="Pfam" id="PF25917"/>
    </source>
</evidence>
<evidence type="ECO:0000313" key="3">
    <source>
        <dbReference type="EMBL" id="SFU21865.1"/>
    </source>
</evidence>
<dbReference type="PANTHER" id="PTHR30438:SF2">
    <property type="entry name" value="MEMBRANE PROTEIN"/>
    <property type="match status" value="1"/>
</dbReference>
<dbReference type="RefSeq" id="WP_027264147.1">
    <property type="nucleotide sequence ID" value="NZ_FPAW01000073.1"/>
</dbReference>
<reference evidence="3 4" key="1">
    <citation type="submission" date="2016-10" db="EMBL/GenBank/DDBJ databases">
        <authorList>
            <person name="de Groot N.N."/>
        </authorList>
    </citation>
    <scope>NUCLEOTIDE SEQUENCE [LARGE SCALE GENOMIC DNA]</scope>
    <source>
        <strain evidence="3 4">CGMCC 1.10959</strain>
    </source>
</reference>
<feature type="domain" description="Multidrug resistance protein MdtA-like barrel-sandwich hybrid" evidence="2">
    <location>
        <begin position="47"/>
        <end position="210"/>
    </location>
</feature>
<feature type="coiled-coil region" evidence="1">
    <location>
        <begin position="80"/>
        <end position="128"/>
    </location>
</feature>
<dbReference type="STRING" id="999627.SAMN05216236_1732"/>
<dbReference type="PANTHER" id="PTHR30438">
    <property type="entry name" value="36 KDA ANTIGEN-RELATED"/>
    <property type="match status" value="1"/>
</dbReference>
<evidence type="ECO:0000313" key="4">
    <source>
        <dbReference type="Proteomes" id="UP000182466"/>
    </source>
</evidence>
<keyword evidence="1" id="KW-0175">Coiled coil</keyword>
<evidence type="ECO:0000256" key="1">
    <source>
        <dbReference type="SAM" id="Coils"/>
    </source>
</evidence>
<accession>A0A1I7EDD1</accession>
<organism evidence="3 4">
    <name type="scientific">Sedimentitalea nanhaiensis</name>
    <dbReference type="NCBI Taxonomy" id="999627"/>
    <lineage>
        <taxon>Bacteria</taxon>
        <taxon>Pseudomonadati</taxon>
        <taxon>Pseudomonadota</taxon>
        <taxon>Alphaproteobacteria</taxon>
        <taxon>Rhodobacterales</taxon>
        <taxon>Paracoccaceae</taxon>
        <taxon>Sedimentitalea</taxon>
    </lineage>
</organism>
<name>A0A1I7EDD1_9RHOB</name>
<dbReference type="Gene3D" id="2.40.30.170">
    <property type="match status" value="1"/>
</dbReference>
<keyword evidence="4" id="KW-1185">Reference proteome</keyword>
<dbReference type="Gene3D" id="2.40.50.100">
    <property type="match status" value="1"/>
</dbReference>
<dbReference type="Pfam" id="PF25917">
    <property type="entry name" value="BSH_RND"/>
    <property type="match status" value="1"/>
</dbReference>
<proteinExistence type="predicted"/>
<dbReference type="GO" id="GO:0005886">
    <property type="term" value="C:plasma membrane"/>
    <property type="evidence" value="ECO:0007669"/>
    <property type="project" value="TreeGrafter"/>
</dbReference>
<dbReference type="eggNOG" id="COG0845">
    <property type="taxonomic scope" value="Bacteria"/>
</dbReference>
<sequence length="327" mass="35223">MQWKRYGTVAVVLIMLLGGAYAFWSNSRPAELPAGIVSSNGRIEAERIDVAAKLPGRIAEVRVSEGQWVKAGDLVASMDTAEIDAQLRQAQAAVTQAEQQKLQSEALLNQRLSELEFAQAEFARAEQLAARGHAPQELVDRRKSAMITAQAGVVAARAGIDLATATIASAEATVERLQSIRADADLMAPHDGRVQYVLAKAGEVVGSGGRVVTLTDLTEIYMTIFLPARDAGLLAIGSEARIILDAIPDYVIPAQVTFVASTAQFTPKSVETADERDQLMFRVKLTIPKELLEEYQEQAKAGVAGVGYVRTDDTIAWPDVLAVKLPQ</sequence>
<dbReference type="Proteomes" id="UP000182466">
    <property type="component" value="Unassembled WGS sequence"/>
</dbReference>
<dbReference type="InterPro" id="IPR058625">
    <property type="entry name" value="MdtA-like_BSH"/>
</dbReference>
<gene>
    <name evidence="3" type="ORF">SAMN05216236_1732</name>
</gene>